<keyword evidence="1" id="KW-0472">Membrane</keyword>
<comment type="caution">
    <text evidence="2">The sequence shown here is derived from an EMBL/GenBank/DDBJ whole genome shotgun (WGS) entry which is preliminary data.</text>
</comment>
<sequence length="251" mass="28563">MSMPFQSKRQIAIGQASIIIFSIAAGFLGRSGAVYWLFIILYFILYMIIMTKFGQPKLPNTAKADLISKGKVLFEENKAMEVASTDRQYVVEMQDQLKMLQFTTLFSFLVLIYFFIAIGPVTSLIAPKFSNEKIGYSVSYFILFEGSFLLSIFGQYLSVRNYSRSGKKFVTINMPRTFFVTSEGIVLKGMMSSTGLKFPLTAYKIVLNEERKFVELVNETQKAINKIRLYTKSPNKLYEVISNKNSSADEK</sequence>
<feature type="transmembrane region" description="Helical" evidence="1">
    <location>
        <begin position="138"/>
        <end position="159"/>
    </location>
</feature>
<feature type="transmembrane region" description="Helical" evidence="1">
    <location>
        <begin position="12"/>
        <end position="28"/>
    </location>
</feature>
<feature type="transmembrane region" description="Helical" evidence="1">
    <location>
        <begin position="102"/>
        <end position="126"/>
    </location>
</feature>
<reference evidence="2" key="1">
    <citation type="submission" date="2020-10" db="EMBL/GenBank/DDBJ databases">
        <title>Fervidococcus fontis strain 3639Fd - the first crenarchaeon capable of growth on lipids.</title>
        <authorList>
            <person name="Kochetkova T.V."/>
            <person name="Elcheninov A.G."/>
            <person name="Toschakov S.V."/>
            <person name="Kublanov I.V."/>
        </authorList>
    </citation>
    <scope>NUCLEOTIDE SEQUENCE</scope>
    <source>
        <strain evidence="2">3639Fd</strain>
    </source>
</reference>
<organism evidence="2 3">
    <name type="scientific">Fervidicoccus fontis</name>
    <dbReference type="NCBI Taxonomy" id="683846"/>
    <lineage>
        <taxon>Archaea</taxon>
        <taxon>Thermoproteota</taxon>
        <taxon>Thermoprotei</taxon>
        <taxon>Fervidicoccales</taxon>
        <taxon>Fervidicoccaceae</taxon>
        <taxon>Fervidicoccus</taxon>
    </lineage>
</organism>
<dbReference type="EMBL" id="JADEZV010000003">
    <property type="protein sequence ID" value="MBE9391534.1"/>
    <property type="molecule type" value="Genomic_DNA"/>
</dbReference>
<proteinExistence type="predicted"/>
<protein>
    <submittedName>
        <fullName evidence="2">DUF2208 domain-containing protein</fullName>
    </submittedName>
</protein>
<dbReference type="RefSeq" id="WP_014558058.1">
    <property type="nucleotide sequence ID" value="NZ_JADEZV010000003.1"/>
</dbReference>
<keyword evidence="1" id="KW-1133">Transmembrane helix</keyword>
<dbReference type="OMA" id="YKESNAM"/>
<accession>A0A843ABY8</accession>
<evidence type="ECO:0000256" key="1">
    <source>
        <dbReference type="SAM" id="Phobius"/>
    </source>
</evidence>
<dbReference type="Pfam" id="PF09973">
    <property type="entry name" value="DUF2208"/>
    <property type="match status" value="1"/>
</dbReference>
<evidence type="ECO:0000313" key="3">
    <source>
        <dbReference type="Proteomes" id="UP000652307"/>
    </source>
</evidence>
<dbReference type="Proteomes" id="UP000652307">
    <property type="component" value="Unassembled WGS sequence"/>
</dbReference>
<name>A0A843ABY8_9CREN</name>
<dbReference type="GeneID" id="12450008"/>
<dbReference type="AlphaFoldDB" id="A0A843ABY8"/>
<evidence type="ECO:0000313" key="2">
    <source>
        <dbReference type="EMBL" id="MBE9391534.1"/>
    </source>
</evidence>
<dbReference type="InterPro" id="IPR009198">
    <property type="entry name" value="UCP014484_TM"/>
</dbReference>
<feature type="transmembrane region" description="Helical" evidence="1">
    <location>
        <begin position="34"/>
        <end position="53"/>
    </location>
</feature>
<gene>
    <name evidence="2" type="ORF">IOK49_05555</name>
</gene>
<keyword evidence="1" id="KW-0812">Transmembrane</keyword>